<dbReference type="GO" id="GO:0034023">
    <property type="term" value="F:5-(carboxyamino)imidazole ribonucleotide mutase activity"/>
    <property type="evidence" value="ECO:0007669"/>
    <property type="project" value="UniProtKB-UniRule"/>
</dbReference>
<keyword evidence="2 3" id="KW-0413">Isomerase</keyword>
<evidence type="ECO:0000313" key="8">
    <source>
        <dbReference type="EMBL" id="ERK01323.1"/>
    </source>
</evidence>
<dbReference type="UniPathway" id="UPA00074">
    <property type="reaction ID" value="UER00943"/>
</dbReference>
<dbReference type="Proteomes" id="UP000016412">
    <property type="component" value="Unassembled WGS sequence"/>
</dbReference>
<dbReference type="Proteomes" id="UP000016646">
    <property type="component" value="Unassembled WGS sequence"/>
</dbReference>
<comment type="similarity">
    <text evidence="3">Belongs to the AIR carboxylase family. Class I subfamily.</text>
</comment>
<proteinExistence type="inferred from homology"/>
<evidence type="ECO:0000259" key="6">
    <source>
        <dbReference type="SMART" id="SM01001"/>
    </source>
</evidence>
<comment type="caution">
    <text evidence="7">The sequence shown here is derived from an EMBL/GenBank/DDBJ whole genome shotgun (WGS) entry which is preliminary data.</text>
</comment>
<dbReference type="GO" id="GO:0016829">
    <property type="term" value="F:lyase activity"/>
    <property type="evidence" value="ECO:0007669"/>
    <property type="project" value="UniProtKB-KW"/>
</dbReference>
<dbReference type="NCBIfam" id="TIGR01162">
    <property type="entry name" value="purE"/>
    <property type="match status" value="1"/>
</dbReference>
<protein>
    <recommendedName>
        <fullName evidence="3 4">N5-carboxyaminoimidazole ribonucleotide mutase</fullName>
        <shortName evidence="3 4">N5-CAIR mutase</shortName>
        <ecNumber evidence="3 4">5.4.99.18</ecNumber>
    </recommendedName>
    <alternativeName>
        <fullName evidence="3">5-(carboxyamino)imidazole ribonucleotide mutase</fullName>
    </alternativeName>
</protein>
<evidence type="ECO:0000256" key="1">
    <source>
        <dbReference type="ARBA" id="ARBA00022755"/>
    </source>
</evidence>
<dbReference type="eggNOG" id="COG0041">
    <property type="taxonomic scope" value="Bacteria"/>
</dbReference>
<dbReference type="RefSeq" id="WP_021330885.1">
    <property type="nucleotide sequence ID" value="NZ_AUZJ01000045.1"/>
</dbReference>
<evidence type="ECO:0000256" key="4">
    <source>
        <dbReference type="PIRNR" id="PIRNR001338"/>
    </source>
</evidence>
<dbReference type="InterPro" id="IPR024694">
    <property type="entry name" value="PurE_prokaryotes"/>
</dbReference>
<evidence type="ECO:0000256" key="5">
    <source>
        <dbReference type="PIRSR" id="PIRSR001338-1"/>
    </source>
</evidence>
<feature type="binding site" evidence="3 5">
    <location>
        <position position="39"/>
    </location>
    <ligand>
        <name>substrate</name>
    </ligand>
</feature>
<dbReference type="PANTHER" id="PTHR23046">
    <property type="entry name" value="PHOSPHORIBOSYLAMINOIMIDAZOLE CARBOXYLASE CATALYTIC SUBUNIT"/>
    <property type="match status" value="1"/>
</dbReference>
<comment type="function">
    <text evidence="3 4">Catalyzes the conversion of N5-carboxyaminoimidazole ribonucleotide (N5-CAIR) to 4-carboxy-5-aminoimidazole ribonucleotide (CAIR).</text>
</comment>
<gene>
    <name evidence="3 7" type="primary">purE</name>
    <name evidence="8" type="ORF">HMPREF0860_2031</name>
    <name evidence="7" type="ORF">HMPREF1325_0797</name>
</gene>
<dbReference type="EMBL" id="AUZJ01000045">
    <property type="protein sequence ID" value="ERF60185.1"/>
    <property type="molecule type" value="Genomic_DNA"/>
</dbReference>
<dbReference type="EC" id="5.4.99.18" evidence="3 4"/>
<accession>U2LA12</accession>
<feature type="binding site" evidence="3 5">
    <location>
        <position position="9"/>
    </location>
    <ligand>
        <name>substrate</name>
    </ligand>
</feature>
<reference evidence="9 10" key="1">
    <citation type="submission" date="2013-08" db="EMBL/GenBank/DDBJ databases">
        <authorList>
            <person name="Durkin A.S."/>
            <person name="Haft D.R."/>
            <person name="McCorrison J."/>
            <person name="Torralba M."/>
            <person name="Gillis M."/>
            <person name="Haft D.H."/>
            <person name="Methe B."/>
            <person name="Sutton G."/>
            <person name="Nelson K.E."/>
        </authorList>
    </citation>
    <scope>NUCLEOTIDE SEQUENCE [LARGE SCALE GENOMIC DNA]</scope>
    <source>
        <strain evidence="8 10">ATCC 35536</strain>
        <strain evidence="7 9">VPI DR56BR1116</strain>
    </source>
</reference>
<dbReference type="PIRSF" id="PIRSF001338">
    <property type="entry name" value="AIR_carboxylase"/>
    <property type="match status" value="1"/>
</dbReference>
<dbReference type="SMART" id="SM01001">
    <property type="entry name" value="AIRC"/>
    <property type="match status" value="1"/>
</dbReference>
<dbReference type="EMBL" id="AVQI01000059">
    <property type="protein sequence ID" value="ERK01323.1"/>
    <property type="molecule type" value="Genomic_DNA"/>
</dbReference>
<sequence length="165" mass="17101">MKVAIFFGSKSDTAKIAKAADVLKDFGVEYEAFIISAHRAGNLLRSTVEKVEREGVEVIIAGAGLAAALPGVIAGMTVLPVIGVPLESVSEGSNGLAGFDALLSIVQMPPQIPVATVGIGNAKNAAYLALEILALKYPEIKTKLIEFRKKLAEEAALQGGNGVSL</sequence>
<comment type="pathway">
    <text evidence="3 4">Purine metabolism; IMP biosynthesis via de novo pathway; 5-amino-1-(5-phospho-D-ribosyl)imidazole-4-carboxylate from 5-amino-1-(5-phospho-D-ribosyl)imidazole (N5-CAIR route): step 2/2.</text>
</comment>
<feature type="binding site" evidence="3 5">
    <location>
        <position position="12"/>
    </location>
    <ligand>
        <name>substrate</name>
    </ligand>
</feature>
<dbReference type="Pfam" id="PF00731">
    <property type="entry name" value="AIRC"/>
    <property type="match status" value="1"/>
</dbReference>
<dbReference type="InterPro" id="IPR000031">
    <property type="entry name" value="PurE_dom"/>
</dbReference>
<dbReference type="SUPFAM" id="SSF52255">
    <property type="entry name" value="N5-CAIR mutase (phosphoribosylaminoimidazole carboxylase, PurE)"/>
    <property type="match status" value="1"/>
</dbReference>
<dbReference type="AlphaFoldDB" id="U2LA12"/>
<dbReference type="PANTHER" id="PTHR23046:SF2">
    <property type="entry name" value="PHOSPHORIBOSYLAMINOIMIDAZOLE CARBOXYLASE"/>
    <property type="match status" value="1"/>
</dbReference>
<evidence type="ECO:0000313" key="9">
    <source>
        <dbReference type="Proteomes" id="UP000016412"/>
    </source>
</evidence>
<evidence type="ECO:0000256" key="2">
    <source>
        <dbReference type="ARBA" id="ARBA00023235"/>
    </source>
</evidence>
<comment type="catalytic activity">
    <reaction evidence="3 4">
        <text>5-carboxyamino-1-(5-phospho-D-ribosyl)imidazole + H(+) = 5-amino-1-(5-phospho-D-ribosyl)imidazole-4-carboxylate</text>
        <dbReference type="Rhea" id="RHEA:13193"/>
        <dbReference type="ChEBI" id="CHEBI:15378"/>
        <dbReference type="ChEBI" id="CHEBI:58730"/>
        <dbReference type="ChEBI" id="CHEBI:77657"/>
        <dbReference type="EC" id="5.4.99.18"/>
    </reaction>
</comment>
<feature type="domain" description="PurE" evidence="6">
    <location>
        <begin position="1"/>
        <end position="155"/>
    </location>
</feature>
<keyword evidence="10" id="KW-1185">Reference proteome</keyword>
<dbReference type="PATRIC" id="fig|1125725.3.peg.1862"/>
<evidence type="ECO:0000256" key="3">
    <source>
        <dbReference type="HAMAP-Rule" id="MF_01929"/>
    </source>
</evidence>
<dbReference type="InterPro" id="IPR033747">
    <property type="entry name" value="PurE_ClassI"/>
</dbReference>
<dbReference type="STRING" id="1125725.HMPREF1325_0797"/>
<dbReference type="Gene3D" id="3.40.50.1970">
    <property type="match status" value="1"/>
</dbReference>
<keyword evidence="1 3" id="KW-0658">Purine biosynthesis</keyword>
<evidence type="ECO:0000313" key="10">
    <source>
        <dbReference type="Proteomes" id="UP000016646"/>
    </source>
</evidence>
<evidence type="ECO:0000313" key="7">
    <source>
        <dbReference type="EMBL" id="ERF60185.1"/>
    </source>
</evidence>
<dbReference type="HAMAP" id="MF_01929">
    <property type="entry name" value="PurE_classI"/>
    <property type="match status" value="1"/>
</dbReference>
<dbReference type="OrthoDB" id="9791908at2"/>
<organism evidence="7 9">
    <name type="scientific">Treponema socranskii subsp. socranskii VPI DR56BR1116 = ATCC 35536</name>
    <dbReference type="NCBI Taxonomy" id="1125725"/>
    <lineage>
        <taxon>Bacteria</taxon>
        <taxon>Pseudomonadati</taxon>
        <taxon>Spirochaetota</taxon>
        <taxon>Spirochaetia</taxon>
        <taxon>Spirochaetales</taxon>
        <taxon>Treponemataceae</taxon>
        <taxon>Treponema</taxon>
    </lineage>
</organism>
<dbReference type="GO" id="GO:0006189">
    <property type="term" value="P:'de novo' IMP biosynthetic process"/>
    <property type="evidence" value="ECO:0007669"/>
    <property type="project" value="UniProtKB-UniRule"/>
</dbReference>
<keyword evidence="7" id="KW-0456">Lyase</keyword>
<name>U2LA12_TRESO</name>